<dbReference type="STRING" id="1156394.T0R4C6"/>
<dbReference type="AlphaFoldDB" id="T0R4C6"/>
<dbReference type="GeneID" id="19955963"/>
<dbReference type="VEuPathDB" id="FungiDB:SDRG_15236"/>
<evidence type="ECO:0000313" key="2">
    <source>
        <dbReference type="Proteomes" id="UP000030762"/>
    </source>
</evidence>
<evidence type="ECO:0000313" key="1">
    <source>
        <dbReference type="EMBL" id="EQC26903.1"/>
    </source>
</evidence>
<protein>
    <submittedName>
        <fullName evidence="1">Uncharacterized protein</fullName>
    </submittedName>
</protein>
<dbReference type="RefSeq" id="XP_008619624.1">
    <property type="nucleotide sequence ID" value="XM_008621402.1"/>
</dbReference>
<dbReference type="Proteomes" id="UP000030762">
    <property type="component" value="Unassembled WGS sequence"/>
</dbReference>
<name>T0R4C6_SAPDV</name>
<keyword evidence="2" id="KW-1185">Reference proteome</keyword>
<gene>
    <name evidence="1" type="ORF">SDRG_15236</name>
</gene>
<accession>T0R4C6</accession>
<proteinExistence type="predicted"/>
<organism evidence="1 2">
    <name type="scientific">Saprolegnia diclina (strain VS20)</name>
    <dbReference type="NCBI Taxonomy" id="1156394"/>
    <lineage>
        <taxon>Eukaryota</taxon>
        <taxon>Sar</taxon>
        <taxon>Stramenopiles</taxon>
        <taxon>Oomycota</taxon>
        <taxon>Saprolegniomycetes</taxon>
        <taxon>Saprolegniales</taxon>
        <taxon>Saprolegniaceae</taxon>
        <taxon>Saprolegnia</taxon>
    </lineage>
</organism>
<sequence length="66" mass="7302">MAAPTQGGGRPPYQYMDSTSHVQDDDMAHVPVWQDSSAEHMYGDYVNPGGHDPRLVAHVDGRRHEA</sequence>
<dbReference type="EMBL" id="JH767218">
    <property type="protein sequence ID" value="EQC26903.1"/>
    <property type="molecule type" value="Genomic_DNA"/>
</dbReference>
<reference evidence="1 2" key="1">
    <citation type="submission" date="2012-04" db="EMBL/GenBank/DDBJ databases">
        <title>The Genome Sequence of Saprolegnia declina VS20.</title>
        <authorList>
            <consortium name="The Broad Institute Genome Sequencing Platform"/>
            <person name="Russ C."/>
            <person name="Nusbaum C."/>
            <person name="Tyler B."/>
            <person name="van West P."/>
            <person name="Dieguez-Uribeondo J."/>
            <person name="de Bruijn I."/>
            <person name="Tripathy S."/>
            <person name="Jiang R."/>
            <person name="Young S.K."/>
            <person name="Zeng Q."/>
            <person name="Gargeya S."/>
            <person name="Fitzgerald M."/>
            <person name="Haas B."/>
            <person name="Abouelleil A."/>
            <person name="Alvarado L."/>
            <person name="Arachchi H.M."/>
            <person name="Berlin A."/>
            <person name="Chapman S.B."/>
            <person name="Goldberg J."/>
            <person name="Griggs A."/>
            <person name="Gujja S."/>
            <person name="Hansen M."/>
            <person name="Howarth C."/>
            <person name="Imamovic A."/>
            <person name="Larimer J."/>
            <person name="McCowen C."/>
            <person name="Montmayeur A."/>
            <person name="Murphy C."/>
            <person name="Neiman D."/>
            <person name="Pearson M."/>
            <person name="Priest M."/>
            <person name="Roberts A."/>
            <person name="Saif S."/>
            <person name="Shea T."/>
            <person name="Sisk P."/>
            <person name="Sykes S."/>
            <person name="Wortman J."/>
            <person name="Nusbaum C."/>
            <person name="Birren B."/>
        </authorList>
    </citation>
    <scope>NUCLEOTIDE SEQUENCE [LARGE SCALE GENOMIC DNA]</scope>
    <source>
        <strain evidence="1 2">VS20</strain>
    </source>
</reference>
<dbReference type="InParanoid" id="T0R4C6"/>